<keyword evidence="1" id="KW-0812">Transmembrane</keyword>
<protein>
    <submittedName>
        <fullName evidence="2">Uncharacterized protein</fullName>
    </submittedName>
</protein>
<comment type="caution">
    <text evidence="2">The sequence shown here is derived from an EMBL/GenBank/DDBJ whole genome shotgun (WGS) entry which is preliminary data.</text>
</comment>
<dbReference type="EMBL" id="VSRR010100209">
    <property type="protein sequence ID" value="MPC94900.1"/>
    <property type="molecule type" value="Genomic_DNA"/>
</dbReference>
<evidence type="ECO:0000313" key="3">
    <source>
        <dbReference type="Proteomes" id="UP000324222"/>
    </source>
</evidence>
<reference evidence="2 3" key="1">
    <citation type="submission" date="2019-05" db="EMBL/GenBank/DDBJ databases">
        <title>Another draft genome of Portunus trituberculatus and its Hox gene families provides insights of decapod evolution.</title>
        <authorList>
            <person name="Jeong J.-H."/>
            <person name="Song I."/>
            <person name="Kim S."/>
            <person name="Choi T."/>
            <person name="Kim D."/>
            <person name="Ryu S."/>
            <person name="Kim W."/>
        </authorList>
    </citation>
    <scope>NUCLEOTIDE SEQUENCE [LARGE SCALE GENOMIC DNA]</scope>
    <source>
        <tissue evidence="2">Muscle</tissue>
    </source>
</reference>
<accession>A0A5B7JDS1</accession>
<sequence length="91" mass="10310">MSKQGHPNLNHHQYEAQVTGSKHINSFMSMGTPCSLHPLVFTMDTSQVCLFFHQLSPWQPGTIYCLPLLPLHLAVFTILAPFIFLITHHNV</sequence>
<organism evidence="2 3">
    <name type="scientific">Portunus trituberculatus</name>
    <name type="common">Swimming crab</name>
    <name type="synonym">Neptunus trituberculatus</name>
    <dbReference type="NCBI Taxonomy" id="210409"/>
    <lineage>
        <taxon>Eukaryota</taxon>
        <taxon>Metazoa</taxon>
        <taxon>Ecdysozoa</taxon>
        <taxon>Arthropoda</taxon>
        <taxon>Crustacea</taxon>
        <taxon>Multicrustacea</taxon>
        <taxon>Malacostraca</taxon>
        <taxon>Eumalacostraca</taxon>
        <taxon>Eucarida</taxon>
        <taxon>Decapoda</taxon>
        <taxon>Pleocyemata</taxon>
        <taxon>Brachyura</taxon>
        <taxon>Eubrachyura</taxon>
        <taxon>Portunoidea</taxon>
        <taxon>Portunidae</taxon>
        <taxon>Portuninae</taxon>
        <taxon>Portunus</taxon>
    </lineage>
</organism>
<evidence type="ECO:0000256" key="1">
    <source>
        <dbReference type="SAM" id="Phobius"/>
    </source>
</evidence>
<feature type="transmembrane region" description="Helical" evidence="1">
    <location>
        <begin position="61"/>
        <end position="86"/>
    </location>
</feature>
<keyword evidence="3" id="KW-1185">Reference proteome</keyword>
<keyword evidence="1" id="KW-1133">Transmembrane helix</keyword>
<name>A0A5B7JDS1_PORTR</name>
<proteinExistence type="predicted"/>
<evidence type="ECO:0000313" key="2">
    <source>
        <dbReference type="EMBL" id="MPC94900.1"/>
    </source>
</evidence>
<keyword evidence="1" id="KW-0472">Membrane</keyword>
<dbReference type="Proteomes" id="UP000324222">
    <property type="component" value="Unassembled WGS sequence"/>
</dbReference>
<dbReference type="AlphaFoldDB" id="A0A5B7JDS1"/>
<gene>
    <name evidence="2" type="ORF">E2C01_090090</name>
</gene>